<dbReference type="OrthoDB" id="3992151at2"/>
<dbReference type="CDD" id="cd03137">
    <property type="entry name" value="GATase1_AraC_1"/>
    <property type="match status" value="1"/>
</dbReference>
<dbReference type="InterPro" id="IPR002818">
    <property type="entry name" value="DJ-1/PfpI"/>
</dbReference>
<evidence type="ECO:0000313" key="6">
    <source>
        <dbReference type="EMBL" id="QES32356.1"/>
    </source>
</evidence>
<dbReference type="Gene3D" id="1.10.10.60">
    <property type="entry name" value="Homeodomain-like"/>
    <property type="match status" value="1"/>
</dbReference>
<keyword evidence="2" id="KW-0238">DNA-binding</keyword>
<dbReference type="PROSITE" id="PS00041">
    <property type="entry name" value="HTH_ARAC_FAMILY_1"/>
    <property type="match status" value="1"/>
</dbReference>
<sequence>MTRRVAFLVFDGVTLLDVSGPVEVLHQAGRLGFPYETVLVSPRGGDVTTSSGIALAGSVAAADTASPGIGPLDTVVIVGADRLALQPLDDDVLAAADSLARRAARVASVCTGAFVLAALGLLDGRRATTHWRHATTLARRHPEVRVEPDALHIRDGRYVTSAGISAGIDLALGLVEDDHGADTARTIARELVVFMQRPGGQSQFSTALATPPARNDVLRSLTAAVLADPAGEHTLPTMAASAAVSTRHLARLFRTELHTTPARWVEQVRLDHAQRLLLDGHSVTAAARRSGLGSDETLRRAFARRLGTTPSEYRSRFATAHGHDVLSTRPVRGQAPKT</sequence>
<dbReference type="SUPFAM" id="SSF52317">
    <property type="entry name" value="Class I glutamine amidotransferase-like"/>
    <property type="match status" value="1"/>
</dbReference>
<name>A0A5P2BPF1_STRVZ</name>
<organism evidence="6 7">
    <name type="scientific">Streptomyces venezuelae</name>
    <dbReference type="NCBI Taxonomy" id="54571"/>
    <lineage>
        <taxon>Bacteria</taxon>
        <taxon>Bacillati</taxon>
        <taxon>Actinomycetota</taxon>
        <taxon>Actinomycetes</taxon>
        <taxon>Kitasatosporales</taxon>
        <taxon>Streptomycetaceae</taxon>
        <taxon>Streptomyces</taxon>
    </lineage>
</organism>
<keyword evidence="3" id="KW-0804">Transcription</keyword>
<keyword evidence="1" id="KW-0805">Transcription regulation</keyword>
<dbReference type="RefSeq" id="WP_150213918.1">
    <property type="nucleotide sequence ID" value="NZ_CP029192.1"/>
</dbReference>
<dbReference type="GO" id="GO:0003700">
    <property type="term" value="F:DNA-binding transcription factor activity"/>
    <property type="evidence" value="ECO:0007669"/>
    <property type="project" value="InterPro"/>
</dbReference>
<evidence type="ECO:0000256" key="4">
    <source>
        <dbReference type="SAM" id="MobiDB-lite"/>
    </source>
</evidence>
<dbReference type="InterPro" id="IPR018060">
    <property type="entry name" value="HTH_AraC"/>
</dbReference>
<feature type="domain" description="HTH araC/xylS-type" evidence="5">
    <location>
        <begin position="219"/>
        <end position="316"/>
    </location>
</feature>
<evidence type="ECO:0000256" key="2">
    <source>
        <dbReference type="ARBA" id="ARBA00023125"/>
    </source>
</evidence>
<dbReference type="InterPro" id="IPR018062">
    <property type="entry name" value="HTH_AraC-typ_CS"/>
</dbReference>
<dbReference type="EMBL" id="CP029192">
    <property type="protein sequence ID" value="QES32356.1"/>
    <property type="molecule type" value="Genomic_DNA"/>
</dbReference>
<dbReference type="PANTHER" id="PTHR43130">
    <property type="entry name" value="ARAC-FAMILY TRANSCRIPTIONAL REGULATOR"/>
    <property type="match status" value="1"/>
</dbReference>
<feature type="region of interest" description="Disordered" evidence="4">
    <location>
        <begin position="316"/>
        <end position="338"/>
    </location>
</feature>
<accession>A0A5P2BPF1</accession>
<dbReference type="InterPro" id="IPR029062">
    <property type="entry name" value="Class_I_gatase-like"/>
</dbReference>
<dbReference type="Pfam" id="PF12833">
    <property type="entry name" value="HTH_18"/>
    <property type="match status" value="1"/>
</dbReference>
<dbReference type="PROSITE" id="PS01124">
    <property type="entry name" value="HTH_ARAC_FAMILY_2"/>
    <property type="match status" value="1"/>
</dbReference>
<gene>
    <name evidence="6" type="ORF">DEJ48_02085</name>
</gene>
<evidence type="ECO:0000256" key="1">
    <source>
        <dbReference type="ARBA" id="ARBA00023015"/>
    </source>
</evidence>
<dbReference type="GO" id="GO:0043565">
    <property type="term" value="F:sequence-specific DNA binding"/>
    <property type="evidence" value="ECO:0007669"/>
    <property type="project" value="InterPro"/>
</dbReference>
<reference evidence="6 7" key="1">
    <citation type="submission" date="2018-05" db="EMBL/GenBank/DDBJ databases">
        <title>Streptomyces venezuelae.</title>
        <authorList>
            <person name="Kim W."/>
            <person name="Lee N."/>
            <person name="Cho B.-K."/>
        </authorList>
    </citation>
    <scope>NUCLEOTIDE SEQUENCE [LARGE SCALE GENOMIC DNA]</scope>
    <source>
        <strain evidence="6 7">ATCC 14584</strain>
    </source>
</reference>
<evidence type="ECO:0000256" key="3">
    <source>
        <dbReference type="ARBA" id="ARBA00023163"/>
    </source>
</evidence>
<proteinExistence type="predicted"/>
<evidence type="ECO:0000259" key="5">
    <source>
        <dbReference type="PROSITE" id="PS01124"/>
    </source>
</evidence>
<dbReference type="Proteomes" id="UP000322927">
    <property type="component" value="Chromosome"/>
</dbReference>
<dbReference type="Gene3D" id="3.40.50.880">
    <property type="match status" value="1"/>
</dbReference>
<evidence type="ECO:0000313" key="7">
    <source>
        <dbReference type="Proteomes" id="UP000322927"/>
    </source>
</evidence>
<dbReference type="SMART" id="SM00342">
    <property type="entry name" value="HTH_ARAC"/>
    <property type="match status" value="1"/>
</dbReference>
<dbReference type="InterPro" id="IPR009057">
    <property type="entry name" value="Homeodomain-like_sf"/>
</dbReference>
<dbReference type="PANTHER" id="PTHR43130:SF3">
    <property type="entry name" value="HTH-TYPE TRANSCRIPTIONAL REGULATOR RV1931C"/>
    <property type="match status" value="1"/>
</dbReference>
<dbReference type="InterPro" id="IPR052158">
    <property type="entry name" value="INH-QAR"/>
</dbReference>
<dbReference type="SUPFAM" id="SSF46689">
    <property type="entry name" value="Homeodomain-like"/>
    <property type="match status" value="1"/>
</dbReference>
<protein>
    <submittedName>
        <fullName evidence="6">AraC family transcriptional regulator</fullName>
    </submittedName>
</protein>
<dbReference type="Pfam" id="PF01965">
    <property type="entry name" value="DJ-1_PfpI"/>
    <property type="match status" value="1"/>
</dbReference>
<dbReference type="AlphaFoldDB" id="A0A5P2BPF1"/>